<keyword evidence="2" id="KW-1185">Reference proteome</keyword>
<evidence type="ECO:0000313" key="1">
    <source>
        <dbReference type="EMBL" id="KAE8320803.1"/>
    </source>
</evidence>
<evidence type="ECO:0000313" key="2">
    <source>
        <dbReference type="Proteomes" id="UP000325945"/>
    </source>
</evidence>
<reference evidence="2" key="1">
    <citation type="submission" date="2019-04" db="EMBL/GenBank/DDBJ databases">
        <title>Friends and foes A comparative genomics studyof 23 Aspergillus species from section Flavi.</title>
        <authorList>
            <consortium name="DOE Joint Genome Institute"/>
            <person name="Kjaerbolling I."/>
            <person name="Vesth T."/>
            <person name="Frisvad J.C."/>
            <person name="Nybo J.L."/>
            <person name="Theobald S."/>
            <person name="Kildgaard S."/>
            <person name="Isbrandt T."/>
            <person name="Kuo A."/>
            <person name="Sato A."/>
            <person name="Lyhne E.K."/>
            <person name="Kogle M.E."/>
            <person name="Wiebenga A."/>
            <person name="Kun R.S."/>
            <person name="Lubbers R.J."/>
            <person name="Makela M.R."/>
            <person name="Barry K."/>
            <person name="Chovatia M."/>
            <person name="Clum A."/>
            <person name="Daum C."/>
            <person name="Haridas S."/>
            <person name="He G."/>
            <person name="LaButti K."/>
            <person name="Lipzen A."/>
            <person name="Mondo S."/>
            <person name="Riley R."/>
            <person name="Salamov A."/>
            <person name="Simmons B.A."/>
            <person name="Magnuson J.K."/>
            <person name="Henrissat B."/>
            <person name="Mortensen U.H."/>
            <person name="Larsen T.O."/>
            <person name="Devries R.P."/>
            <person name="Grigoriev I.V."/>
            <person name="Machida M."/>
            <person name="Baker S.E."/>
            <person name="Andersen M.R."/>
        </authorList>
    </citation>
    <scope>NUCLEOTIDE SEQUENCE [LARGE SCALE GENOMIC DNA]</scope>
    <source>
        <strain evidence="2">CBS 130017</strain>
    </source>
</reference>
<organism evidence="1 2">
    <name type="scientific">Aspergillus sergii</name>
    <dbReference type="NCBI Taxonomy" id="1034303"/>
    <lineage>
        <taxon>Eukaryota</taxon>
        <taxon>Fungi</taxon>
        <taxon>Dikarya</taxon>
        <taxon>Ascomycota</taxon>
        <taxon>Pezizomycotina</taxon>
        <taxon>Eurotiomycetes</taxon>
        <taxon>Eurotiomycetidae</taxon>
        <taxon>Eurotiales</taxon>
        <taxon>Aspergillaceae</taxon>
        <taxon>Aspergillus</taxon>
        <taxon>Aspergillus subgen. Circumdati</taxon>
    </lineage>
</organism>
<dbReference type="Proteomes" id="UP000325945">
    <property type="component" value="Unassembled WGS sequence"/>
</dbReference>
<name>A0A5N6WJ59_9EURO</name>
<gene>
    <name evidence="1" type="ORF">BDV39DRAFT_213018</name>
</gene>
<proteinExistence type="predicted"/>
<sequence length="372" mass="43320">MAFLRFLKRERLHNRLVQARPHPFSRNYFKIEIDIPREEQRGKHKRLSVISVISACVKQLRDHTNSQQAPALPPEKKNGRVHFRVRGTTVDEAFDNLRQYLVEAQYHFQRSYRIHEGFVSMPLKCRRTKHSPPMFVMRWCEGGRNRRSIWPIVIEVPSLRDSLDMALDNGKIAKLRYLMIKETLYTTIFNPTYNTANSTPTTDIMSNMQSTHGPEPNTTRFYFRTPYNEANNTAKVISNSLRQLLADDTSKCLSIPGKKNGFWTVCYSLTTLEVSMGSKLRELEQYLQAMKAQLEVAPVHNWYTLPLKCQYRSNKVGSCWVEWYDAEPFVMARNASPKLLYLLDSKSNGARLDTSSRYLDDGLLYPPKPWRS</sequence>
<accession>A0A5N6WJ59</accession>
<dbReference type="AlphaFoldDB" id="A0A5N6WJ59"/>
<dbReference type="EMBL" id="ML741897">
    <property type="protein sequence ID" value="KAE8320803.1"/>
    <property type="molecule type" value="Genomic_DNA"/>
</dbReference>
<protein>
    <submittedName>
        <fullName evidence="1">Uncharacterized protein</fullName>
    </submittedName>
</protein>